<comment type="caution">
    <text evidence="2">The sequence shown here is derived from an EMBL/GenBank/DDBJ whole genome shotgun (WGS) entry which is preliminary data.</text>
</comment>
<name>A0AAD3THE3_NEPGR</name>
<feature type="region of interest" description="Disordered" evidence="1">
    <location>
        <begin position="1"/>
        <end position="23"/>
    </location>
</feature>
<keyword evidence="3" id="KW-1185">Reference proteome</keyword>
<dbReference type="EMBL" id="BSYO01000035">
    <property type="protein sequence ID" value="GMH29119.1"/>
    <property type="molecule type" value="Genomic_DNA"/>
</dbReference>
<reference evidence="2" key="1">
    <citation type="submission" date="2023-05" db="EMBL/GenBank/DDBJ databases">
        <title>Nepenthes gracilis genome sequencing.</title>
        <authorList>
            <person name="Fukushima K."/>
        </authorList>
    </citation>
    <scope>NUCLEOTIDE SEQUENCE</scope>
    <source>
        <strain evidence="2">SING2019-196</strain>
    </source>
</reference>
<dbReference type="Proteomes" id="UP001279734">
    <property type="component" value="Unassembled WGS sequence"/>
</dbReference>
<organism evidence="2 3">
    <name type="scientific">Nepenthes gracilis</name>
    <name type="common">Slender pitcher plant</name>
    <dbReference type="NCBI Taxonomy" id="150966"/>
    <lineage>
        <taxon>Eukaryota</taxon>
        <taxon>Viridiplantae</taxon>
        <taxon>Streptophyta</taxon>
        <taxon>Embryophyta</taxon>
        <taxon>Tracheophyta</taxon>
        <taxon>Spermatophyta</taxon>
        <taxon>Magnoliopsida</taxon>
        <taxon>eudicotyledons</taxon>
        <taxon>Gunneridae</taxon>
        <taxon>Pentapetalae</taxon>
        <taxon>Caryophyllales</taxon>
        <taxon>Nepenthaceae</taxon>
        <taxon>Nepenthes</taxon>
    </lineage>
</organism>
<protein>
    <submittedName>
        <fullName evidence="2">Uncharacterized protein</fullName>
    </submittedName>
</protein>
<accession>A0AAD3THE3</accession>
<evidence type="ECO:0000256" key="1">
    <source>
        <dbReference type="SAM" id="MobiDB-lite"/>
    </source>
</evidence>
<proteinExistence type="predicted"/>
<evidence type="ECO:0000313" key="2">
    <source>
        <dbReference type="EMBL" id="GMH29119.1"/>
    </source>
</evidence>
<evidence type="ECO:0000313" key="3">
    <source>
        <dbReference type="Proteomes" id="UP001279734"/>
    </source>
</evidence>
<sequence>MTQQQQEDDRHHLSGMQSQVSTGQAIVDATAQQKWEKGEPAIGNNTAKAPQQNSMPHMLLIQVEIQGKREPLPFQNCIQFITAKASPHIRSPIQKLACQSSRSGNTESAE</sequence>
<gene>
    <name evidence="2" type="ORF">Nepgr_030962</name>
</gene>
<dbReference type="AlphaFoldDB" id="A0AAD3THE3"/>